<dbReference type="GO" id="GO:0004180">
    <property type="term" value="F:carboxypeptidase activity"/>
    <property type="evidence" value="ECO:0007669"/>
    <property type="project" value="UniProtKB-ARBA"/>
</dbReference>
<dbReference type="Proteomes" id="UP000190897">
    <property type="component" value="Unassembled WGS sequence"/>
</dbReference>
<evidence type="ECO:0000256" key="3">
    <source>
        <dbReference type="ARBA" id="ARBA00022679"/>
    </source>
</evidence>
<feature type="domain" description="L,D-TPase catalytic" evidence="8">
    <location>
        <begin position="330"/>
        <end position="485"/>
    </location>
</feature>
<dbReference type="InterPro" id="IPR045380">
    <property type="entry name" value="LD_TPept_scaffold_dom"/>
</dbReference>
<evidence type="ECO:0000256" key="1">
    <source>
        <dbReference type="ARBA" id="ARBA00004752"/>
    </source>
</evidence>
<evidence type="ECO:0000313" key="10">
    <source>
        <dbReference type="Proteomes" id="UP000190897"/>
    </source>
</evidence>
<dbReference type="Pfam" id="PF03734">
    <property type="entry name" value="YkuD"/>
    <property type="match status" value="1"/>
</dbReference>
<protein>
    <submittedName>
        <fullName evidence="9">Murein L,D-transpeptidase YcbB/YkuD</fullName>
    </submittedName>
</protein>
<dbReference type="GO" id="GO:0071555">
    <property type="term" value="P:cell wall organization"/>
    <property type="evidence" value="ECO:0007669"/>
    <property type="project" value="UniProtKB-UniRule"/>
</dbReference>
<evidence type="ECO:0000256" key="2">
    <source>
        <dbReference type="ARBA" id="ARBA00005992"/>
    </source>
</evidence>
<dbReference type="CDD" id="cd16913">
    <property type="entry name" value="YkuD_like"/>
    <property type="match status" value="1"/>
</dbReference>
<name>A0A1T5DAG0_9BACT</name>
<dbReference type="GO" id="GO:0008360">
    <property type="term" value="P:regulation of cell shape"/>
    <property type="evidence" value="ECO:0007669"/>
    <property type="project" value="UniProtKB-UniRule"/>
</dbReference>
<dbReference type="Pfam" id="PF20142">
    <property type="entry name" value="Scaffold"/>
    <property type="match status" value="1"/>
</dbReference>
<dbReference type="UniPathway" id="UPA00219"/>
<dbReference type="PROSITE" id="PS52029">
    <property type="entry name" value="LD_TPASE"/>
    <property type="match status" value="1"/>
</dbReference>
<dbReference type="InterPro" id="IPR036365">
    <property type="entry name" value="PGBD-like_sf"/>
</dbReference>
<gene>
    <name evidence="9" type="ORF">SAMN05660293_01462</name>
</gene>
<evidence type="ECO:0000259" key="8">
    <source>
        <dbReference type="PROSITE" id="PS52029"/>
    </source>
</evidence>
<dbReference type="GO" id="GO:0016740">
    <property type="term" value="F:transferase activity"/>
    <property type="evidence" value="ECO:0007669"/>
    <property type="project" value="UniProtKB-KW"/>
</dbReference>
<proteinExistence type="inferred from homology"/>
<evidence type="ECO:0000256" key="4">
    <source>
        <dbReference type="ARBA" id="ARBA00022960"/>
    </source>
</evidence>
<dbReference type="EMBL" id="FUZA01000002">
    <property type="protein sequence ID" value="SKB68480.1"/>
    <property type="molecule type" value="Genomic_DNA"/>
</dbReference>
<dbReference type="GO" id="GO:0009252">
    <property type="term" value="P:peptidoglycan biosynthetic process"/>
    <property type="evidence" value="ECO:0007669"/>
    <property type="project" value="UniProtKB-UniPathway"/>
</dbReference>
<dbReference type="STRING" id="651661.SAMN05660293_01462"/>
<dbReference type="SUPFAM" id="SSF47090">
    <property type="entry name" value="PGBD-like"/>
    <property type="match status" value="1"/>
</dbReference>
<organism evidence="9 10">
    <name type="scientific">Dyadobacter psychrophilus</name>
    <dbReference type="NCBI Taxonomy" id="651661"/>
    <lineage>
        <taxon>Bacteria</taxon>
        <taxon>Pseudomonadati</taxon>
        <taxon>Bacteroidota</taxon>
        <taxon>Cytophagia</taxon>
        <taxon>Cytophagales</taxon>
        <taxon>Spirosomataceae</taxon>
        <taxon>Dyadobacter</taxon>
    </lineage>
</organism>
<evidence type="ECO:0000256" key="6">
    <source>
        <dbReference type="ARBA" id="ARBA00023316"/>
    </source>
</evidence>
<dbReference type="PANTHER" id="PTHR41533:SF1">
    <property type="entry name" value="L,D-TRANSPEPTIDASE YCBB-RELATED"/>
    <property type="match status" value="1"/>
</dbReference>
<reference evidence="10" key="1">
    <citation type="submission" date="2017-02" db="EMBL/GenBank/DDBJ databases">
        <authorList>
            <person name="Varghese N."/>
            <person name="Submissions S."/>
        </authorList>
    </citation>
    <scope>NUCLEOTIDE SEQUENCE [LARGE SCALE GENOMIC DNA]</scope>
    <source>
        <strain evidence="10">DSM 22270</strain>
    </source>
</reference>
<sequence length="543" mass="62380">MWDQISIRIISRINASLVGVMMVMMLASCQTKQEKKRPEVAKRDTSIKTENSFTQLFIDTTALARFTQSHSSDDSLVNKLQNFYNRRNYQFAWFFPDGMAEFVHTFLALQNDYIYVSGDSSLYDPALLASIDTLELRKRITPTDPLVIKTELALTQHFFRYTQKAYSGDRSVNIQELDWFIPRKKVNPAEFLDSLLKNKGANLASYEPVNRQYNLLKEQLKVYHPLVNEDWKELNSPKTLKLGDSSIAIPEIKRRLALLQDLKPADSTNHFDSTLFHGVRSFQTRMGLKASGQIGSAFYKELNVPVRDRVRQMLINMERVRWVPAAPATDYILVNIPEYRLHMYEKGQLAFSMNAVVGSQVHSTVIFSGKVNQIVFSPYWNVPSSILKNEILPGIKRNKNYLARHNMEWNGSGVRQKPGKSNSLGLVKFLFPNSYNIYLHDTPSKSLFAESQRAFSHGCIRLSEPKKLAEFLLRNDSTWTTGKITAAMNSGKEKYVRLRGSNEIPVFIGYFTAWVDHTGKLNFRKDIYGHDHKMTERLFASPE</sequence>
<keyword evidence="10" id="KW-1185">Reference proteome</keyword>
<keyword evidence="6 7" id="KW-0961">Cell wall biogenesis/degradation</keyword>
<comment type="similarity">
    <text evidence="2">Belongs to the YkuD family.</text>
</comment>
<dbReference type="OrthoDB" id="9778545at2"/>
<keyword evidence="5 7" id="KW-0573">Peptidoglycan synthesis</keyword>
<evidence type="ECO:0000313" key="9">
    <source>
        <dbReference type="EMBL" id="SKB68480.1"/>
    </source>
</evidence>
<dbReference type="InterPro" id="IPR036366">
    <property type="entry name" value="PGBDSf"/>
</dbReference>
<accession>A0A1T5DAG0</accession>
<evidence type="ECO:0000256" key="5">
    <source>
        <dbReference type="ARBA" id="ARBA00022984"/>
    </source>
</evidence>
<comment type="pathway">
    <text evidence="1 7">Cell wall biogenesis; peptidoglycan biosynthesis.</text>
</comment>
<dbReference type="InterPro" id="IPR038063">
    <property type="entry name" value="Transpep_catalytic_dom"/>
</dbReference>
<dbReference type="AlphaFoldDB" id="A0A1T5DAG0"/>
<feature type="active site" description="Proton donor/acceptor" evidence="7">
    <location>
        <position position="440"/>
    </location>
</feature>
<dbReference type="PANTHER" id="PTHR41533">
    <property type="entry name" value="L,D-TRANSPEPTIDASE HI_1667-RELATED"/>
    <property type="match status" value="1"/>
</dbReference>
<dbReference type="RefSeq" id="WP_082214057.1">
    <property type="nucleotide sequence ID" value="NZ_FUZA01000002.1"/>
</dbReference>
<keyword evidence="3" id="KW-0808">Transferase</keyword>
<keyword evidence="4 7" id="KW-0133">Cell shape</keyword>
<dbReference type="SUPFAM" id="SSF141523">
    <property type="entry name" value="L,D-transpeptidase catalytic domain-like"/>
    <property type="match status" value="1"/>
</dbReference>
<feature type="active site" description="Nucleophile" evidence="7">
    <location>
        <position position="459"/>
    </location>
</feature>
<dbReference type="Gene3D" id="1.10.101.10">
    <property type="entry name" value="PGBD-like superfamily/PGBD"/>
    <property type="match status" value="1"/>
</dbReference>
<evidence type="ECO:0000256" key="7">
    <source>
        <dbReference type="PROSITE-ProRule" id="PRU01373"/>
    </source>
</evidence>
<dbReference type="Gene3D" id="2.40.440.10">
    <property type="entry name" value="L,D-transpeptidase catalytic domain-like"/>
    <property type="match status" value="1"/>
</dbReference>
<dbReference type="InterPro" id="IPR005490">
    <property type="entry name" value="LD_TPept_cat_dom"/>
</dbReference>
<dbReference type="InterPro" id="IPR052905">
    <property type="entry name" value="LD-transpeptidase_YkuD-like"/>
</dbReference>